<dbReference type="AlphaFoldDB" id="A0AAD6XYP6"/>
<dbReference type="EMBL" id="JARJCN010000009">
    <property type="protein sequence ID" value="KAJ7097787.1"/>
    <property type="molecule type" value="Genomic_DNA"/>
</dbReference>
<dbReference type="Proteomes" id="UP001222325">
    <property type="component" value="Unassembled WGS sequence"/>
</dbReference>
<gene>
    <name evidence="2" type="ORF">B0H15DRAFT_822711</name>
</gene>
<organism evidence="2 3">
    <name type="scientific">Mycena belliarum</name>
    <dbReference type="NCBI Taxonomy" id="1033014"/>
    <lineage>
        <taxon>Eukaryota</taxon>
        <taxon>Fungi</taxon>
        <taxon>Dikarya</taxon>
        <taxon>Basidiomycota</taxon>
        <taxon>Agaricomycotina</taxon>
        <taxon>Agaricomycetes</taxon>
        <taxon>Agaricomycetidae</taxon>
        <taxon>Agaricales</taxon>
        <taxon>Marasmiineae</taxon>
        <taxon>Mycenaceae</taxon>
        <taxon>Mycena</taxon>
    </lineage>
</organism>
<evidence type="ECO:0000313" key="2">
    <source>
        <dbReference type="EMBL" id="KAJ7097787.1"/>
    </source>
</evidence>
<proteinExistence type="predicted"/>
<keyword evidence="3" id="KW-1185">Reference proteome</keyword>
<reference evidence="2" key="1">
    <citation type="submission" date="2023-03" db="EMBL/GenBank/DDBJ databases">
        <title>Massive genome expansion in bonnet fungi (Mycena s.s.) driven by repeated elements and novel gene families across ecological guilds.</title>
        <authorList>
            <consortium name="Lawrence Berkeley National Laboratory"/>
            <person name="Harder C.B."/>
            <person name="Miyauchi S."/>
            <person name="Viragh M."/>
            <person name="Kuo A."/>
            <person name="Thoen E."/>
            <person name="Andreopoulos B."/>
            <person name="Lu D."/>
            <person name="Skrede I."/>
            <person name="Drula E."/>
            <person name="Henrissat B."/>
            <person name="Morin E."/>
            <person name="Kohler A."/>
            <person name="Barry K."/>
            <person name="LaButti K."/>
            <person name="Morin E."/>
            <person name="Salamov A."/>
            <person name="Lipzen A."/>
            <person name="Mereny Z."/>
            <person name="Hegedus B."/>
            <person name="Baldrian P."/>
            <person name="Stursova M."/>
            <person name="Weitz H."/>
            <person name="Taylor A."/>
            <person name="Grigoriev I.V."/>
            <person name="Nagy L.G."/>
            <person name="Martin F."/>
            <person name="Kauserud H."/>
        </authorList>
    </citation>
    <scope>NUCLEOTIDE SEQUENCE</scope>
    <source>
        <strain evidence="2">CBHHK173m</strain>
    </source>
</reference>
<protein>
    <submittedName>
        <fullName evidence="2">Uncharacterized protein</fullName>
    </submittedName>
</protein>
<comment type="caution">
    <text evidence="2">The sequence shown here is derived from an EMBL/GenBank/DDBJ whole genome shotgun (WGS) entry which is preliminary data.</text>
</comment>
<name>A0AAD6XYP6_9AGAR</name>
<evidence type="ECO:0000256" key="1">
    <source>
        <dbReference type="SAM" id="MobiDB-lite"/>
    </source>
</evidence>
<feature type="region of interest" description="Disordered" evidence="1">
    <location>
        <begin position="1"/>
        <end position="39"/>
    </location>
</feature>
<accession>A0AAD6XYP6</accession>
<sequence length="395" mass="45203">MIPTYPPRRGQPGRNRSFEQNIPLYTGRPSQPKDVHGQPSAFMPGSQAGVADGYDPLRQARQTGWEGTHPFRQAPNYFPLQSVQPVTTPVQWNALENLDGDGFYHPQGQHEWQHDHDSVQYSDPRFDLTPRYNGLSHPGPQPQYQGQFQGQFLQNRGRGHLPGRAHFYGRSQPYQQPRLQVRFDFESLNNEDLALPVHSWKDISQCPQSSGKYRAPDLPPVDLDLVVEVGDVVRIKPWADQFTWIEGRVEKADLSVIKNHKPRPRYLVSYRDPATKHLRQRIFCPHLSEILVREKDEMMPLSKAVDRNIYACVPPPVKIGTPMEKIWAHARVLSPPDNGRISIRVLVGPSKDMIFKDFPLDHTLPFCRSSRVRVAKLGFTVAGSDEHPIEIEREM</sequence>
<evidence type="ECO:0000313" key="3">
    <source>
        <dbReference type="Proteomes" id="UP001222325"/>
    </source>
</evidence>